<feature type="transmembrane region" description="Helical" evidence="1">
    <location>
        <begin position="104"/>
        <end position="124"/>
    </location>
</feature>
<proteinExistence type="predicted"/>
<keyword evidence="3" id="KW-1185">Reference proteome</keyword>
<dbReference type="Proteomes" id="UP000799776">
    <property type="component" value="Unassembled WGS sequence"/>
</dbReference>
<keyword evidence="1" id="KW-0472">Membrane</keyword>
<feature type="non-terminal residue" evidence="2">
    <location>
        <position position="628"/>
    </location>
</feature>
<sequence length="628" mass="68152">VMLGAWTNWSRGSILGSTLTLTKLNGGLLTALLALFVTLAGSSFWRIACFVLHFILSSHEAQDGLYHQRQAILRNAANGTTGIFHLLQVNWAWRKKSNRASLRILPLALLSIAISIGFGLAGIFSSRVSTAMGNEVLLTGKNCGRYTAAEENSIEELLNIMLPYTVELLMESSSYATTCYNDNATTQACPTYVDIHLPTTVETNVTCPFGGDICITNSANLRLDTGYINSHSDLGINAPPEDRFAYRQLTTCAPIKTEGYTVLQNSSDNAFGGPYIEYHYGAATATNYTHVYPYRVMAAYADGTGSAAFDAIAELRVVDADLSLYFLSANNVEFVEEVDDVWFAAHQPGGTLDISVVGAETNIYYRDSPASVLACIQQYQYCNPNLPTDTGCTPLSGVNFTESTTLGMLPDRGSSTDLWTTANQKAALEYFIGKGISTTLADIVGSLGNSALTARDAMWSGLQGPLGSDQWQIEVQHWHATSLAILQRILVEQATGPEDTDVMAMMARPTTDAEWKRCKSQKVQTTGYTSFSILGLVLIFTLGSLIILVAHAIDPLSFSLPKSRSTTYQRIEWIANDTLQLQRLAHEGYGFGSWSQPGSGGVPVTEKSEALGVLDITNTTHPRLEAPP</sequence>
<accession>A0A9P4HSW5</accession>
<gene>
    <name evidence="2" type="ORF">K490DRAFT_10084</name>
</gene>
<keyword evidence="1" id="KW-0812">Transmembrane</keyword>
<keyword evidence="1" id="KW-1133">Transmembrane helix</keyword>
<evidence type="ECO:0000313" key="3">
    <source>
        <dbReference type="Proteomes" id="UP000799776"/>
    </source>
</evidence>
<comment type="caution">
    <text evidence="2">The sequence shown here is derived from an EMBL/GenBank/DDBJ whole genome shotgun (WGS) entry which is preliminary data.</text>
</comment>
<dbReference type="OrthoDB" id="3540210at2759"/>
<dbReference type="AlphaFoldDB" id="A0A9P4HSW5"/>
<dbReference type="EMBL" id="ML978738">
    <property type="protein sequence ID" value="KAF2084695.1"/>
    <property type="molecule type" value="Genomic_DNA"/>
</dbReference>
<feature type="transmembrane region" description="Helical" evidence="1">
    <location>
        <begin position="528"/>
        <end position="553"/>
    </location>
</feature>
<organism evidence="2 3">
    <name type="scientific">Saccharata proteae CBS 121410</name>
    <dbReference type="NCBI Taxonomy" id="1314787"/>
    <lineage>
        <taxon>Eukaryota</taxon>
        <taxon>Fungi</taxon>
        <taxon>Dikarya</taxon>
        <taxon>Ascomycota</taxon>
        <taxon>Pezizomycotina</taxon>
        <taxon>Dothideomycetes</taxon>
        <taxon>Dothideomycetes incertae sedis</taxon>
        <taxon>Botryosphaeriales</taxon>
        <taxon>Saccharataceae</taxon>
        <taxon>Saccharata</taxon>
    </lineage>
</organism>
<evidence type="ECO:0000313" key="2">
    <source>
        <dbReference type="EMBL" id="KAF2084695.1"/>
    </source>
</evidence>
<reference evidence="2" key="1">
    <citation type="journal article" date="2020" name="Stud. Mycol.">
        <title>101 Dothideomycetes genomes: a test case for predicting lifestyles and emergence of pathogens.</title>
        <authorList>
            <person name="Haridas S."/>
            <person name="Albert R."/>
            <person name="Binder M."/>
            <person name="Bloem J."/>
            <person name="Labutti K."/>
            <person name="Salamov A."/>
            <person name="Andreopoulos B."/>
            <person name="Baker S."/>
            <person name="Barry K."/>
            <person name="Bills G."/>
            <person name="Bluhm B."/>
            <person name="Cannon C."/>
            <person name="Castanera R."/>
            <person name="Culley D."/>
            <person name="Daum C."/>
            <person name="Ezra D."/>
            <person name="Gonzalez J."/>
            <person name="Henrissat B."/>
            <person name="Kuo A."/>
            <person name="Liang C."/>
            <person name="Lipzen A."/>
            <person name="Lutzoni F."/>
            <person name="Magnuson J."/>
            <person name="Mondo S."/>
            <person name="Nolan M."/>
            <person name="Ohm R."/>
            <person name="Pangilinan J."/>
            <person name="Park H.-J."/>
            <person name="Ramirez L."/>
            <person name="Alfaro M."/>
            <person name="Sun H."/>
            <person name="Tritt A."/>
            <person name="Yoshinaga Y."/>
            <person name="Zwiers L.-H."/>
            <person name="Turgeon B."/>
            <person name="Goodwin S."/>
            <person name="Spatafora J."/>
            <person name="Crous P."/>
            <person name="Grigoriev I."/>
        </authorList>
    </citation>
    <scope>NUCLEOTIDE SEQUENCE</scope>
    <source>
        <strain evidence="2">CBS 121410</strain>
    </source>
</reference>
<evidence type="ECO:0000256" key="1">
    <source>
        <dbReference type="SAM" id="Phobius"/>
    </source>
</evidence>
<feature type="transmembrane region" description="Helical" evidence="1">
    <location>
        <begin position="28"/>
        <end position="56"/>
    </location>
</feature>
<protein>
    <submittedName>
        <fullName evidence="2">Uncharacterized protein</fullName>
    </submittedName>
</protein>
<feature type="non-terminal residue" evidence="2">
    <location>
        <position position="1"/>
    </location>
</feature>
<name>A0A9P4HSW5_9PEZI</name>